<organism evidence="5 6">
    <name type="scientific">Fasciola gigantica</name>
    <name type="common">Giant liver fluke</name>
    <dbReference type="NCBI Taxonomy" id="46835"/>
    <lineage>
        <taxon>Eukaryota</taxon>
        <taxon>Metazoa</taxon>
        <taxon>Spiralia</taxon>
        <taxon>Lophotrochozoa</taxon>
        <taxon>Platyhelminthes</taxon>
        <taxon>Trematoda</taxon>
        <taxon>Digenea</taxon>
        <taxon>Plagiorchiida</taxon>
        <taxon>Echinostomata</taxon>
        <taxon>Echinostomatoidea</taxon>
        <taxon>Fasciolidae</taxon>
        <taxon>Fasciola</taxon>
    </lineage>
</organism>
<feature type="compositionally biased region" description="Low complexity" evidence="3">
    <location>
        <begin position="581"/>
        <end position="594"/>
    </location>
</feature>
<proteinExistence type="predicted"/>
<dbReference type="OrthoDB" id="6022652at2759"/>
<feature type="coiled-coil region" evidence="2">
    <location>
        <begin position="68"/>
        <end position="102"/>
    </location>
</feature>
<dbReference type="Pfam" id="PF03915">
    <property type="entry name" value="AIP3"/>
    <property type="match status" value="1"/>
</dbReference>
<name>A0A504YGM7_FASGI</name>
<feature type="compositionally biased region" description="Low complexity" evidence="3">
    <location>
        <begin position="354"/>
        <end position="368"/>
    </location>
</feature>
<feature type="compositionally biased region" description="Polar residues" evidence="3">
    <location>
        <begin position="503"/>
        <end position="531"/>
    </location>
</feature>
<feature type="compositionally biased region" description="Polar residues" evidence="3">
    <location>
        <begin position="543"/>
        <end position="560"/>
    </location>
</feature>
<feature type="region of interest" description="Disordered" evidence="3">
    <location>
        <begin position="334"/>
        <end position="372"/>
    </location>
</feature>
<feature type="region of interest" description="Disordered" evidence="3">
    <location>
        <begin position="471"/>
        <end position="640"/>
    </location>
</feature>
<evidence type="ECO:0000313" key="6">
    <source>
        <dbReference type="Proteomes" id="UP000316759"/>
    </source>
</evidence>
<gene>
    <name evidence="5" type="ORF">FGIG_05209</name>
</gene>
<evidence type="ECO:0000256" key="2">
    <source>
        <dbReference type="SAM" id="Coils"/>
    </source>
</evidence>
<keyword evidence="6" id="KW-1185">Reference proteome</keyword>
<dbReference type="PANTHER" id="PTHR22741:SF10">
    <property type="entry name" value="COILED-COIL DOMAIN-CONTAINING PROTEIN CG32809"/>
    <property type="match status" value="1"/>
</dbReference>
<evidence type="ECO:0000256" key="3">
    <source>
        <dbReference type="SAM" id="MobiDB-lite"/>
    </source>
</evidence>
<evidence type="ECO:0000259" key="4">
    <source>
        <dbReference type="Pfam" id="PF03915"/>
    </source>
</evidence>
<dbReference type="EMBL" id="SUNJ01010448">
    <property type="protein sequence ID" value="TPP59641.1"/>
    <property type="molecule type" value="Genomic_DNA"/>
</dbReference>
<dbReference type="GO" id="GO:0005737">
    <property type="term" value="C:cytoplasm"/>
    <property type="evidence" value="ECO:0007669"/>
    <property type="project" value="TreeGrafter"/>
</dbReference>
<dbReference type="InterPro" id="IPR022782">
    <property type="entry name" value="AIP3-like_C"/>
</dbReference>
<dbReference type="PANTHER" id="PTHR22741">
    <property type="entry name" value="P140CAP/SNIP-RELATED"/>
    <property type="match status" value="1"/>
</dbReference>
<feature type="compositionally biased region" description="Polar residues" evidence="3">
    <location>
        <begin position="479"/>
        <end position="493"/>
    </location>
</feature>
<sequence length="640" mass="70409">LKNKQRYAILAQSKSQLDECRQTLTTIRQLHKHFRQKLSDDIQHCQESLTHSIHQYRSHLHCPTDPSLQSVRTDRANLDRMLVELRESRASLAEQLHDLECVIEQTGNDVLQHRCRITVPYVQTLDSRLDSINRAVSSTCALYPDLRQRIANQEEAELRAIDVEKRLLDEHLHQLEDIGEKCKRIKGTIVTLRRLAIVNVQNRQQASSPRRFAHLGGVLNRSAADPQSLERTRLYTSVKAIQPDSEKRMQAIQQQETLAKQRKRVLALESNREANTPTDLLPISKVPSPSESFRRMLSSLKQQPVSQPMVTASNVTVSTETKTKVLNGAVLMGSGQPAVTPPTEEKKAPLAVYSDDSLSSTTTNGSTSAHEPWSLDVSKTSKFGGSFNPSSVISMIDETSDSTLESQPAPLPAGILKSIVQSNGSLKSPKQPSKPVGRGSRAVMFNTTVTVDDGSEVLRLNCTLDESELGKNRVAPTEKQINPVPTSINPTNEKSGRLRVTPDRTNPGKSLNKIPTGTARPTTGSAPTSTAIPPDPVHESRSRSPSQSNPDDLPTSTSEPLSREVRTGDGINSAPAPPPRRSSQISSSSADPESTALKLPSTKKKEYENLDVLQSPSTTKRMVPMMTPADPNPSLINRNE</sequence>
<reference evidence="5 6" key="1">
    <citation type="submission" date="2019-04" db="EMBL/GenBank/DDBJ databases">
        <title>Annotation for the trematode Fasciola gigantica.</title>
        <authorList>
            <person name="Choi Y.-J."/>
        </authorList>
    </citation>
    <scope>NUCLEOTIDE SEQUENCE [LARGE SCALE GENOMIC DNA]</scope>
    <source>
        <strain evidence="5">Uganda_cow_1</strain>
    </source>
</reference>
<feature type="non-terminal residue" evidence="5">
    <location>
        <position position="1"/>
    </location>
</feature>
<protein>
    <recommendedName>
        <fullName evidence="4">Actin interacting protein 3-like C-terminal domain-containing protein</fullName>
    </recommendedName>
</protein>
<keyword evidence="1 2" id="KW-0175">Coiled coil</keyword>
<dbReference type="InterPro" id="IPR051825">
    <property type="entry name" value="SRCIN1"/>
</dbReference>
<comment type="caution">
    <text evidence="5">The sequence shown here is derived from an EMBL/GenBank/DDBJ whole genome shotgun (WGS) entry which is preliminary data.</text>
</comment>
<dbReference type="Gene3D" id="1.20.58.1540">
    <property type="entry name" value="Actin interacting protein 3, C-terminal domain"/>
    <property type="match status" value="1"/>
</dbReference>
<evidence type="ECO:0000313" key="5">
    <source>
        <dbReference type="EMBL" id="TPP59641.1"/>
    </source>
</evidence>
<evidence type="ECO:0000256" key="1">
    <source>
        <dbReference type="ARBA" id="ARBA00023054"/>
    </source>
</evidence>
<dbReference type="Proteomes" id="UP000316759">
    <property type="component" value="Unassembled WGS sequence"/>
</dbReference>
<accession>A0A504YGM7</accession>
<dbReference type="AlphaFoldDB" id="A0A504YGM7"/>
<feature type="domain" description="Actin interacting protein 3-like C-terminal" evidence="4">
    <location>
        <begin position="10"/>
        <end position="263"/>
    </location>
</feature>